<dbReference type="SUPFAM" id="SSF54862">
    <property type="entry name" value="4Fe-4S ferredoxins"/>
    <property type="match status" value="1"/>
</dbReference>
<protein>
    <submittedName>
        <fullName evidence="5">EFR1 family ferrodoxin</fullName>
    </submittedName>
</protein>
<evidence type="ECO:0000256" key="2">
    <source>
        <dbReference type="ARBA" id="ARBA00023004"/>
    </source>
</evidence>
<dbReference type="Pfam" id="PF13187">
    <property type="entry name" value="Fer4_9"/>
    <property type="match status" value="1"/>
</dbReference>
<keyword evidence="2" id="KW-0408">Iron</keyword>
<dbReference type="InterPro" id="IPR029039">
    <property type="entry name" value="Flavoprotein-like_sf"/>
</dbReference>
<dbReference type="Proteomes" id="UP001464378">
    <property type="component" value="Unassembled WGS sequence"/>
</dbReference>
<feature type="domain" description="4Fe-4S ferredoxin-type" evidence="4">
    <location>
        <begin position="215"/>
        <end position="237"/>
    </location>
</feature>
<dbReference type="NCBIfam" id="NF038196">
    <property type="entry name" value="ferrodoxin_EFR1"/>
    <property type="match status" value="1"/>
</dbReference>
<feature type="domain" description="4Fe-4S ferredoxin-type" evidence="4">
    <location>
        <begin position="180"/>
        <end position="209"/>
    </location>
</feature>
<evidence type="ECO:0000256" key="1">
    <source>
        <dbReference type="ARBA" id="ARBA00022723"/>
    </source>
</evidence>
<dbReference type="SUPFAM" id="SSF52218">
    <property type="entry name" value="Flavoproteins"/>
    <property type="match status" value="1"/>
</dbReference>
<reference evidence="5 6" key="1">
    <citation type="submission" date="2024-03" db="EMBL/GenBank/DDBJ databases">
        <title>Human intestinal bacterial collection.</title>
        <authorList>
            <person name="Pauvert C."/>
            <person name="Hitch T.C.A."/>
            <person name="Clavel T."/>
        </authorList>
    </citation>
    <scope>NUCLEOTIDE SEQUENCE [LARGE SCALE GENOMIC DNA]</scope>
    <source>
        <strain evidence="5 6">CLA-AP-H29</strain>
    </source>
</reference>
<name>A0ABV1E710_9FIRM</name>
<evidence type="ECO:0000313" key="6">
    <source>
        <dbReference type="Proteomes" id="UP001464378"/>
    </source>
</evidence>
<proteinExistence type="predicted"/>
<dbReference type="Pfam" id="PF12724">
    <property type="entry name" value="Flavodoxin_5"/>
    <property type="match status" value="1"/>
</dbReference>
<dbReference type="PROSITE" id="PS51379">
    <property type="entry name" value="4FE4S_FER_2"/>
    <property type="match status" value="2"/>
</dbReference>
<dbReference type="InterPro" id="IPR017896">
    <property type="entry name" value="4Fe4S_Fe-S-bd"/>
</dbReference>
<organism evidence="5 6">
    <name type="scientific">Pseudoflavonifractor intestinihominis</name>
    <dbReference type="NCBI Taxonomy" id="3133171"/>
    <lineage>
        <taxon>Bacteria</taxon>
        <taxon>Bacillati</taxon>
        <taxon>Bacillota</taxon>
        <taxon>Clostridia</taxon>
        <taxon>Eubacteriales</taxon>
        <taxon>Oscillospiraceae</taxon>
        <taxon>Pseudoflavonifractor</taxon>
    </lineage>
</organism>
<dbReference type="InterPro" id="IPR026816">
    <property type="entry name" value="Flavodoxin_dom"/>
</dbReference>
<evidence type="ECO:0000259" key="4">
    <source>
        <dbReference type="PROSITE" id="PS51379"/>
    </source>
</evidence>
<dbReference type="PROSITE" id="PS00198">
    <property type="entry name" value="4FE4S_FER_1"/>
    <property type="match status" value="1"/>
</dbReference>
<evidence type="ECO:0000313" key="5">
    <source>
        <dbReference type="EMBL" id="MEQ2442634.1"/>
    </source>
</evidence>
<dbReference type="Gene3D" id="3.30.70.20">
    <property type="match status" value="1"/>
</dbReference>
<dbReference type="RefSeq" id="WP_294517175.1">
    <property type="nucleotide sequence ID" value="NZ_JBBMFK010000004.1"/>
</dbReference>
<keyword evidence="6" id="KW-1185">Reference proteome</keyword>
<gene>
    <name evidence="5" type="ORF">WMO64_04060</name>
</gene>
<sequence length="251" mass="27261">MIVYFTGTGNSRYCARMLADKLGDHCTDAFHFIRDGVAVELSSAKPWVFVCPTYSWQIPRVFADFIRAGRFSGSRDAYFVMTCGGDTGSAADKNRALCQEKGLRCRGTLTVVMPENYIAMFNAPERKEALGIIAAARPVLEQGAGYIQRGEKFPARKAGAADRLKSGLVNTLFYRFNVKAAPFHVAGSCVSCGKCAAACPLGNIRMEQGVPVWGDRCTHCMACICGCPTGAIEYGKASQGKPRYQCPDYQG</sequence>
<dbReference type="InterPro" id="IPR017900">
    <property type="entry name" value="4Fe4S_Fe_S_CS"/>
</dbReference>
<keyword evidence="3" id="KW-0411">Iron-sulfur</keyword>
<keyword evidence="1" id="KW-0479">Metal-binding</keyword>
<evidence type="ECO:0000256" key="3">
    <source>
        <dbReference type="ARBA" id="ARBA00023014"/>
    </source>
</evidence>
<dbReference type="InterPro" id="IPR047964">
    <property type="entry name" value="EFR1-like"/>
</dbReference>
<dbReference type="Gene3D" id="3.40.50.360">
    <property type="match status" value="1"/>
</dbReference>
<dbReference type="EMBL" id="JBBMFK010000004">
    <property type="protein sequence ID" value="MEQ2442634.1"/>
    <property type="molecule type" value="Genomic_DNA"/>
</dbReference>
<accession>A0ABV1E710</accession>
<comment type="caution">
    <text evidence="5">The sequence shown here is derived from an EMBL/GenBank/DDBJ whole genome shotgun (WGS) entry which is preliminary data.</text>
</comment>